<dbReference type="GeneID" id="97547275"/>
<evidence type="ECO:0000256" key="2">
    <source>
        <dbReference type="ARBA" id="ARBA00023125"/>
    </source>
</evidence>
<dbReference type="PROSITE" id="PS51118">
    <property type="entry name" value="HTH_HXLR"/>
    <property type="match status" value="1"/>
</dbReference>
<dbReference type="GO" id="GO:0003677">
    <property type="term" value="F:DNA binding"/>
    <property type="evidence" value="ECO:0007669"/>
    <property type="project" value="UniProtKB-KW"/>
</dbReference>
<evidence type="ECO:0000256" key="3">
    <source>
        <dbReference type="ARBA" id="ARBA00023163"/>
    </source>
</evidence>
<dbReference type="SUPFAM" id="SSF46785">
    <property type="entry name" value="Winged helix' DNA-binding domain"/>
    <property type="match status" value="1"/>
</dbReference>
<dbReference type="InterPro" id="IPR011991">
    <property type="entry name" value="ArsR-like_HTH"/>
</dbReference>
<evidence type="ECO:0000313" key="5">
    <source>
        <dbReference type="EMBL" id="PWR70923.1"/>
    </source>
</evidence>
<proteinExistence type="predicted"/>
<sequence length="113" mass="13270">MNIQTNKPEKVCPVEVALNIIDGKWKLRILYFLQDRTLRYNEIQEKIPGITQKVLTSQLRQLEKDGILTRRAYAEIPPRVEYSLTPIGKKLITVYKALNVWALEYLDQELVRN</sequence>
<keyword evidence="2" id="KW-0238">DNA-binding</keyword>
<dbReference type="RefSeq" id="WP_109969417.1">
    <property type="nucleotide sequence ID" value="NZ_CP176093.1"/>
</dbReference>
<evidence type="ECO:0000256" key="1">
    <source>
        <dbReference type="ARBA" id="ARBA00023015"/>
    </source>
</evidence>
<dbReference type="EMBL" id="QGMY01000009">
    <property type="protein sequence ID" value="PWR70923.1"/>
    <property type="molecule type" value="Genomic_DNA"/>
</dbReference>
<keyword evidence="6" id="KW-1185">Reference proteome</keyword>
<protein>
    <submittedName>
        <fullName evidence="5">Transcriptional regulator</fullName>
    </submittedName>
</protein>
<dbReference type="OrthoDB" id="10490at2157"/>
<keyword evidence="3" id="KW-0804">Transcription</keyword>
<dbReference type="Pfam" id="PF01638">
    <property type="entry name" value="HxlR"/>
    <property type="match status" value="1"/>
</dbReference>
<feature type="domain" description="HTH hxlR-type" evidence="4">
    <location>
        <begin position="12"/>
        <end position="110"/>
    </location>
</feature>
<evidence type="ECO:0000259" key="4">
    <source>
        <dbReference type="PROSITE" id="PS51118"/>
    </source>
</evidence>
<dbReference type="InterPro" id="IPR036388">
    <property type="entry name" value="WH-like_DNA-bd_sf"/>
</dbReference>
<dbReference type="AlphaFoldDB" id="A0A2V2N6L4"/>
<name>A0A2V2N6L4_9EURY</name>
<dbReference type="PANTHER" id="PTHR33204:SF29">
    <property type="entry name" value="TRANSCRIPTIONAL REGULATOR"/>
    <property type="match status" value="1"/>
</dbReference>
<dbReference type="InterPro" id="IPR002577">
    <property type="entry name" value="HTH_HxlR"/>
</dbReference>
<dbReference type="Gene3D" id="1.10.10.10">
    <property type="entry name" value="Winged helix-like DNA-binding domain superfamily/Winged helix DNA-binding domain"/>
    <property type="match status" value="1"/>
</dbReference>
<evidence type="ECO:0000313" key="6">
    <source>
        <dbReference type="Proteomes" id="UP000245657"/>
    </source>
</evidence>
<dbReference type="Proteomes" id="UP000245657">
    <property type="component" value="Unassembled WGS sequence"/>
</dbReference>
<gene>
    <name evidence="5" type="ORF">DK846_13115</name>
</gene>
<accession>A0A2V2N6L4</accession>
<keyword evidence="1" id="KW-0805">Transcription regulation</keyword>
<organism evidence="5 6">
    <name type="scientific">Methanospirillum lacunae</name>
    <dbReference type="NCBI Taxonomy" id="668570"/>
    <lineage>
        <taxon>Archaea</taxon>
        <taxon>Methanobacteriati</taxon>
        <taxon>Methanobacteriota</taxon>
        <taxon>Stenosarchaea group</taxon>
        <taxon>Methanomicrobia</taxon>
        <taxon>Methanomicrobiales</taxon>
        <taxon>Methanospirillaceae</taxon>
        <taxon>Methanospirillum</taxon>
    </lineage>
</organism>
<reference evidence="5 6" key="1">
    <citation type="submission" date="2018-05" db="EMBL/GenBank/DDBJ databases">
        <title>Draft genome of Methanospirillum lacunae Ki8-1.</title>
        <authorList>
            <person name="Dueholm M.S."/>
            <person name="Nielsen P.H."/>
            <person name="Bakmann L.F."/>
            <person name="Otzen D.E."/>
        </authorList>
    </citation>
    <scope>NUCLEOTIDE SEQUENCE [LARGE SCALE GENOMIC DNA]</scope>
    <source>
        <strain evidence="5 6">Ki8-1</strain>
    </source>
</reference>
<dbReference type="PANTHER" id="PTHR33204">
    <property type="entry name" value="TRANSCRIPTIONAL REGULATOR, MARR FAMILY"/>
    <property type="match status" value="1"/>
</dbReference>
<comment type="caution">
    <text evidence="5">The sequence shown here is derived from an EMBL/GenBank/DDBJ whole genome shotgun (WGS) entry which is preliminary data.</text>
</comment>
<dbReference type="InterPro" id="IPR036390">
    <property type="entry name" value="WH_DNA-bd_sf"/>
</dbReference>
<dbReference type="CDD" id="cd00090">
    <property type="entry name" value="HTH_ARSR"/>
    <property type="match status" value="1"/>
</dbReference>